<keyword evidence="12" id="KW-1185">Reference proteome</keyword>
<dbReference type="InterPro" id="IPR027417">
    <property type="entry name" value="P-loop_NTPase"/>
</dbReference>
<dbReference type="InterPro" id="IPR041445">
    <property type="entry name" value="AAA_lid_4"/>
</dbReference>
<dbReference type="GO" id="GO:0048476">
    <property type="term" value="C:Holliday junction resolvase complex"/>
    <property type="evidence" value="ECO:0007669"/>
    <property type="project" value="UniProtKB-UniRule"/>
</dbReference>
<dbReference type="GO" id="GO:0006281">
    <property type="term" value="P:DNA repair"/>
    <property type="evidence" value="ECO:0007669"/>
    <property type="project" value="UniProtKB-UniRule"/>
</dbReference>
<dbReference type="InterPro" id="IPR004605">
    <property type="entry name" value="DNA_helicase_Holl-junc_RuvB"/>
</dbReference>
<evidence type="ECO:0000313" key="12">
    <source>
        <dbReference type="Proteomes" id="UP000194141"/>
    </source>
</evidence>
<dbReference type="EMBL" id="MDSU01000018">
    <property type="protein sequence ID" value="OSS42301.1"/>
    <property type="molecule type" value="Genomic_DNA"/>
</dbReference>
<dbReference type="Pfam" id="PF05491">
    <property type="entry name" value="WHD_RuvB"/>
    <property type="match status" value="1"/>
</dbReference>
<comment type="caution">
    <text evidence="11">The sequence shown here is derived from an EMBL/GenBank/DDBJ whole genome shotgun (WGS) entry which is preliminary data.</text>
</comment>
<dbReference type="SUPFAM" id="SSF52540">
    <property type="entry name" value="P-loop containing nucleoside triphosphate hydrolases"/>
    <property type="match status" value="1"/>
</dbReference>
<dbReference type="GO" id="GO:0009378">
    <property type="term" value="F:four-way junction helicase activity"/>
    <property type="evidence" value="ECO:0007669"/>
    <property type="project" value="InterPro"/>
</dbReference>
<dbReference type="AlphaFoldDB" id="A0A1X4XXP0"/>
<dbReference type="OrthoDB" id="9804478at2"/>
<dbReference type="Gene3D" id="1.10.10.10">
    <property type="entry name" value="Winged helix-like DNA-binding domain superfamily/Winged helix DNA-binding domain"/>
    <property type="match status" value="1"/>
</dbReference>
<keyword evidence="6 9" id="KW-0238">DNA-binding</keyword>
<evidence type="ECO:0000259" key="10">
    <source>
        <dbReference type="SMART" id="SM00382"/>
    </source>
</evidence>
<feature type="domain" description="AAA+ ATPase" evidence="10">
    <location>
        <begin position="45"/>
        <end position="176"/>
    </location>
</feature>
<feature type="binding site" evidence="9">
    <location>
        <begin position="122"/>
        <end position="124"/>
    </location>
    <ligand>
        <name>ATP</name>
        <dbReference type="ChEBI" id="CHEBI:30616"/>
    </ligand>
</feature>
<comment type="function">
    <text evidence="9">The RuvA-RuvB-RuvC complex processes Holliday junction (HJ) DNA during genetic recombination and DNA repair, while the RuvA-RuvB complex plays an important role in the rescue of blocked DNA replication forks via replication fork reversal (RFR). RuvA specifically binds to HJ cruciform DNA, conferring on it an open structure. The RuvB hexamer acts as an ATP-dependent pump, pulling dsDNA into and through the RuvAB complex. RuvB forms 2 homohexamers on either side of HJ DNA bound by 1 or 2 RuvA tetramers; 4 subunits per hexamer contact DNA at a time. Coordinated motions by a converter formed by DNA-disengaged RuvB subunits stimulates ATP hydrolysis and nucleotide exchange. Immobilization of the converter enables RuvB to convert the ATP-contained energy into a lever motion, pulling 2 nucleotides of DNA out of the RuvA tetramer per ATP hydrolyzed, thus driving DNA branch migration. The RuvB motors rotate together with the DNA substrate, which together with the progressing nucleotide cycle form the mechanistic basis for DNA recombination by continuous HJ branch migration. Branch migration allows RuvC to scan DNA until it finds its consensus sequence, where it cleaves and resolves cruciform DNA.</text>
</comment>
<feature type="binding site" evidence="9">
    <location>
        <position position="212"/>
    </location>
    <ligand>
        <name>ATP</name>
        <dbReference type="ChEBI" id="CHEBI:30616"/>
    </ligand>
</feature>
<keyword evidence="3 9" id="KW-0227">DNA damage</keyword>
<evidence type="ECO:0000256" key="5">
    <source>
        <dbReference type="ARBA" id="ARBA00022840"/>
    </source>
</evidence>
<comment type="catalytic activity">
    <reaction evidence="9">
        <text>ATP + H2O = ADP + phosphate + H(+)</text>
        <dbReference type="Rhea" id="RHEA:13065"/>
        <dbReference type="ChEBI" id="CHEBI:15377"/>
        <dbReference type="ChEBI" id="CHEBI:15378"/>
        <dbReference type="ChEBI" id="CHEBI:30616"/>
        <dbReference type="ChEBI" id="CHEBI:43474"/>
        <dbReference type="ChEBI" id="CHEBI:456216"/>
    </reaction>
</comment>
<dbReference type="InterPro" id="IPR036390">
    <property type="entry name" value="WH_DNA-bd_sf"/>
</dbReference>
<feature type="region of interest" description="Head domain (RuvB-H)" evidence="9">
    <location>
        <begin position="249"/>
        <end position="323"/>
    </location>
</feature>
<feature type="binding site" evidence="9">
    <location>
        <position position="175"/>
    </location>
    <ligand>
        <name>ATP</name>
        <dbReference type="ChEBI" id="CHEBI:30616"/>
    </ligand>
</feature>
<feature type="binding site" evidence="9">
    <location>
        <position position="309"/>
    </location>
    <ligand>
        <name>DNA</name>
        <dbReference type="ChEBI" id="CHEBI:16991"/>
    </ligand>
</feature>
<dbReference type="Gene3D" id="1.10.8.60">
    <property type="match status" value="1"/>
</dbReference>
<dbReference type="SUPFAM" id="SSF46785">
    <property type="entry name" value="Winged helix' DNA-binding domain"/>
    <property type="match status" value="1"/>
</dbReference>
<keyword evidence="2 9" id="KW-0547">Nucleotide-binding</keyword>
<dbReference type="Pfam" id="PF05496">
    <property type="entry name" value="RuvB_N"/>
    <property type="match status" value="1"/>
</dbReference>
<evidence type="ECO:0000256" key="4">
    <source>
        <dbReference type="ARBA" id="ARBA00022801"/>
    </source>
</evidence>
<feature type="binding site" evidence="9">
    <location>
        <position position="56"/>
    </location>
    <ligand>
        <name>ATP</name>
        <dbReference type="ChEBI" id="CHEBI:30616"/>
    </ligand>
</feature>
<dbReference type="PANTHER" id="PTHR42848:SF1">
    <property type="entry name" value="HOLLIDAY JUNCTION BRANCH MIGRATION COMPLEX SUBUNIT RUVB"/>
    <property type="match status" value="1"/>
</dbReference>
<proteinExistence type="inferred from homology"/>
<name>A0A1X4XXP0_9BACT</name>
<keyword evidence="11" id="KW-0347">Helicase</keyword>
<comment type="subcellular location">
    <subcellularLocation>
        <location evidence="9">Cytoplasm</location>
    </subcellularLocation>
</comment>
<reference evidence="11 12" key="1">
    <citation type="journal article" date="2017" name="Front. Microbiol.">
        <title>Genome Sequence of Desulfurella amilsii Strain TR1 and Comparative Genomics of Desulfurellaceae Family.</title>
        <authorList>
            <person name="Florentino A.P."/>
            <person name="Stams A.J."/>
            <person name="Sanchez-Andrea I."/>
        </authorList>
    </citation>
    <scope>NUCLEOTIDE SEQUENCE [LARGE SCALE GENOMIC DNA]</scope>
    <source>
        <strain evidence="11 12">TR1</strain>
    </source>
</reference>
<dbReference type="Pfam" id="PF17864">
    <property type="entry name" value="AAA_lid_4"/>
    <property type="match status" value="1"/>
</dbReference>
<dbReference type="GO" id="GO:0016887">
    <property type="term" value="F:ATP hydrolysis activity"/>
    <property type="evidence" value="ECO:0007669"/>
    <property type="project" value="RHEA"/>
</dbReference>
<dbReference type="Gene3D" id="3.40.50.300">
    <property type="entry name" value="P-loop containing nucleotide triphosphate hydrolases"/>
    <property type="match status" value="1"/>
</dbReference>
<organism evidence="11 12">
    <name type="scientific">Desulfurella amilsii</name>
    <dbReference type="NCBI Taxonomy" id="1562698"/>
    <lineage>
        <taxon>Bacteria</taxon>
        <taxon>Pseudomonadati</taxon>
        <taxon>Campylobacterota</taxon>
        <taxon>Desulfurellia</taxon>
        <taxon>Desulfurellales</taxon>
        <taxon>Desulfurellaceae</taxon>
        <taxon>Desulfurella</taxon>
    </lineage>
</organism>
<dbReference type="InterPro" id="IPR003593">
    <property type="entry name" value="AAA+_ATPase"/>
</dbReference>
<dbReference type="PANTHER" id="PTHR42848">
    <property type="match status" value="1"/>
</dbReference>
<feature type="binding site" evidence="9">
    <location>
        <position position="14"/>
    </location>
    <ligand>
        <name>ATP</name>
        <dbReference type="ChEBI" id="CHEBI:30616"/>
    </ligand>
</feature>
<dbReference type="InterPro" id="IPR008823">
    <property type="entry name" value="RuvB_wg_C"/>
</dbReference>
<dbReference type="CDD" id="cd00009">
    <property type="entry name" value="AAA"/>
    <property type="match status" value="1"/>
</dbReference>
<comment type="domain">
    <text evidence="9">Has 3 domains, the large (RuvB-L) and small ATPase (RuvB-S) domains and the C-terminal head (RuvB-H) domain. The head domain binds DNA, while the ATPase domains jointly bind ATP, ADP or are empty depending on the state of the subunit in the translocation cycle. During a single DNA translocation step the structure of each domain remains the same, but their relative positions change.</text>
</comment>
<evidence type="ECO:0000313" key="11">
    <source>
        <dbReference type="EMBL" id="OSS42301.1"/>
    </source>
</evidence>
<feature type="binding site" evidence="9">
    <location>
        <position position="59"/>
    </location>
    <ligand>
        <name>ATP</name>
        <dbReference type="ChEBI" id="CHEBI:30616"/>
    </ligand>
</feature>
<dbReference type="STRING" id="1562698.DESAMIL20_1854"/>
<keyword evidence="5 9" id="KW-0067">ATP-binding</keyword>
<evidence type="ECO:0000256" key="6">
    <source>
        <dbReference type="ARBA" id="ARBA00023125"/>
    </source>
</evidence>
<feature type="binding site" evidence="9">
    <location>
        <position position="165"/>
    </location>
    <ligand>
        <name>ATP</name>
        <dbReference type="ChEBI" id="CHEBI:30616"/>
    </ligand>
</feature>
<evidence type="ECO:0000256" key="2">
    <source>
        <dbReference type="ARBA" id="ARBA00022741"/>
    </source>
</evidence>
<dbReference type="GO" id="GO:0005524">
    <property type="term" value="F:ATP binding"/>
    <property type="evidence" value="ECO:0007669"/>
    <property type="project" value="UniProtKB-UniRule"/>
</dbReference>
<feature type="binding site" evidence="9">
    <location>
        <position position="15"/>
    </location>
    <ligand>
        <name>ATP</name>
        <dbReference type="ChEBI" id="CHEBI:30616"/>
    </ligand>
</feature>
<feature type="region of interest" description="Small ATPAse domain (RuvB-S)" evidence="9">
    <location>
        <begin position="176"/>
        <end position="246"/>
    </location>
</feature>
<dbReference type="EC" id="3.6.4.-" evidence="9"/>
<gene>
    <name evidence="9" type="primary">ruvB</name>
    <name evidence="11" type="ORF">DESAMIL20_1854</name>
</gene>
<dbReference type="RefSeq" id="WP_086034556.1">
    <property type="nucleotide sequence ID" value="NZ_MDSU01000018.1"/>
</dbReference>
<dbReference type="NCBIfam" id="NF000868">
    <property type="entry name" value="PRK00080.1"/>
    <property type="match status" value="1"/>
</dbReference>
<keyword evidence="7 9" id="KW-0233">DNA recombination</keyword>
<dbReference type="HAMAP" id="MF_00016">
    <property type="entry name" value="DNA_HJ_migration_RuvB"/>
    <property type="match status" value="1"/>
</dbReference>
<dbReference type="InterPro" id="IPR008824">
    <property type="entry name" value="RuvB-like_N"/>
</dbReference>
<comment type="similarity">
    <text evidence="9">Belongs to the RuvB family.</text>
</comment>
<feature type="binding site" evidence="9">
    <location>
        <position position="304"/>
    </location>
    <ligand>
        <name>DNA</name>
        <dbReference type="ChEBI" id="CHEBI:16991"/>
    </ligand>
</feature>
<comment type="caution">
    <text evidence="9">Lacks conserved residue(s) required for the propagation of feature annotation.</text>
</comment>
<dbReference type="GO" id="GO:0006310">
    <property type="term" value="P:DNA recombination"/>
    <property type="evidence" value="ECO:0007669"/>
    <property type="project" value="UniProtKB-UniRule"/>
</dbReference>
<comment type="subunit">
    <text evidence="9">Homohexamer. Forms an RuvA(8)-RuvB(12)-Holliday junction (HJ) complex. HJ DNA is sandwiched between 2 RuvA tetramers; dsDNA enters through RuvA and exits via RuvB. An RuvB hexamer assembles on each DNA strand where it exits the tetramer. Each RuvB hexamer is contacted by two RuvA subunits (via domain III) on 2 adjacent RuvB subunits; this complex drives branch migration. In the full resolvosome a probable DNA-RuvA(4)-RuvB(12)-RuvC(2) complex forms which resolves the HJ.</text>
</comment>
<dbReference type="GO" id="GO:0000400">
    <property type="term" value="F:four-way junction DNA binding"/>
    <property type="evidence" value="ECO:0007669"/>
    <property type="project" value="UniProtKB-UniRule"/>
</dbReference>
<dbReference type="SMART" id="SM00382">
    <property type="entry name" value="AAA"/>
    <property type="match status" value="1"/>
</dbReference>
<sequence length="323" mass="36109">MKHSQTNNEVSVSIRPECLKEYIGQKHVVENLSLAIVAARKRNEPIEHCLLYGPPGIGKTTLAYIIAKEMGSNIITISGPSIEKVGDIAAILTSLDDKDVLFVDEIHRLNHNIEEMLYSALEDFKLDIVVGQGPGAKTLRIDLPKFTFVGATTRIGMLTNPLRDRFGLVLRLDYYSLDELVKIIERSAFVLNIKIDDESAKIIAQRSRSTPRIANKILRRVRDLAQVKQIDKITKGIAKEALEIINIDENGLDYLDKKYLDIINNVFNGGPVGIETLASSLGEDKKTLEEVVEPYLLQCGYIKKTPKGRVAVNQIMIEKPTLF</sequence>
<feature type="binding site" evidence="9">
    <location>
        <position position="60"/>
    </location>
    <ligand>
        <name>ATP</name>
        <dbReference type="ChEBI" id="CHEBI:30616"/>
    </ligand>
</feature>
<dbReference type="GO" id="GO:0005737">
    <property type="term" value="C:cytoplasm"/>
    <property type="evidence" value="ECO:0007669"/>
    <property type="project" value="UniProtKB-SubCell"/>
</dbReference>
<evidence type="ECO:0000256" key="1">
    <source>
        <dbReference type="ARBA" id="ARBA00022490"/>
    </source>
</evidence>
<keyword evidence="1 9" id="KW-0963">Cytoplasm</keyword>
<dbReference type="NCBIfam" id="TIGR00635">
    <property type="entry name" value="ruvB"/>
    <property type="match status" value="1"/>
</dbReference>
<feature type="binding site" evidence="9">
    <location>
        <position position="61"/>
    </location>
    <ligand>
        <name>ATP</name>
        <dbReference type="ChEBI" id="CHEBI:30616"/>
    </ligand>
</feature>
<protein>
    <recommendedName>
        <fullName evidence="9">Holliday junction branch migration complex subunit RuvB</fullName>
        <ecNumber evidence="9">3.6.4.-</ecNumber>
    </recommendedName>
</protein>
<keyword evidence="8 9" id="KW-0234">DNA repair</keyword>
<evidence type="ECO:0000256" key="3">
    <source>
        <dbReference type="ARBA" id="ARBA00022763"/>
    </source>
</evidence>
<dbReference type="Proteomes" id="UP000194141">
    <property type="component" value="Unassembled WGS sequence"/>
</dbReference>
<feature type="binding site" evidence="9">
    <location>
        <position position="60"/>
    </location>
    <ligand>
        <name>Mg(2+)</name>
        <dbReference type="ChEBI" id="CHEBI:18420"/>
    </ligand>
</feature>
<evidence type="ECO:0000256" key="8">
    <source>
        <dbReference type="ARBA" id="ARBA00023204"/>
    </source>
</evidence>
<evidence type="ECO:0000256" key="9">
    <source>
        <dbReference type="HAMAP-Rule" id="MF_00016"/>
    </source>
</evidence>
<evidence type="ECO:0000256" key="7">
    <source>
        <dbReference type="ARBA" id="ARBA00023172"/>
    </source>
</evidence>
<dbReference type="InterPro" id="IPR036388">
    <property type="entry name" value="WH-like_DNA-bd_sf"/>
</dbReference>
<keyword evidence="4 9" id="KW-0378">Hydrolase</keyword>
<accession>A0A1X4XXP0</accession>